<dbReference type="AlphaFoldDB" id="A0A0H5A8I2"/>
<dbReference type="Pfam" id="PF00072">
    <property type="entry name" value="Response_reg"/>
    <property type="match status" value="1"/>
</dbReference>
<feature type="compositionally biased region" description="Low complexity" evidence="3">
    <location>
        <begin position="184"/>
        <end position="195"/>
    </location>
</feature>
<dbReference type="SUPFAM" id="SSF52172">
    <property type="entry name" value="CheY-like"/>
    <property type="match status" value="1"/>
</dbReference>
<dbReference type="PATRIC" id="fig|200450.3.peg.3069"/>
<reference evidence="6" key="2">
    <citation type="submission" date="2015-05" db="EMBL/GenBank/DDBJ databases">
        <authorList>
            <person name="Swarnkar M.K."/>
            <person name="Vyas P."/>
            <person name="Rahi P."/>
            <person name="Thakur R."/>
            <person name="Thakur N."/>
            <person name="Singh A.K."/>
            <person name="Gulati A."/>
        </authorList>
    </citation>
    <scope>NUCLEOTIDE SEQUENCE [LARGE SCALE GENOMIC DNA]</scope>
    <source>
        <strain evidence="6">745</strain>
    </source>
</reference>
<dbReference type="Gene3D" id="3.40.50.2300">
    <property type="match status" value="1"/>
</dbReference>
<dbReference type="OrthoDB" id="9800897at2"/>
<dbReference type="EMBL" id="CP011507">
    <property type="protein sequence ID" value="AKS07349.1"/>
    <property type="molecule type" value="Genomic_DNA"/>
</dbReference>
<dbReference type="PROSITE" id="PS50110">
    <property type="entry name" value="RESPONSE_REGULATORY"/>
    <property type="match status" value="1"/>
</dbReference>
<sequence length="307" mass="32966">MSKVSVLVVDDASFIRDLVKKCLRNYFPGIKLEDAVNGKKAQAILMRESFDLVLCDWEMPEMSGLELLTWCREQPHLKAMPFVMVTSRGDKENVVQAIQAGVSGYVSKPFTNEQLLSKVKQALHKVGRLDALVASAPTKMNSAFGNDSLSALTGGKPEAVKSAPVAAAAAAAAPAPSRGLLNNPPVQAPAAASPAGGRGQGQLRLSSGTQQCVIKALSIKEALLVVRRGEVLPQVLESAVLDLEQGDNAEVARLNGYLHAIVAFEPKPDSDWLQLTFRFIDQDAQKLDYISRLIARGTAQKHFVPGA</sequence>
<dbReference type="InterPro" id="IPR050595">
    <property type="entry name" value="Bact_response_regulator"/>
</dbReference>
<dbReference type="PANTHER" id="PTHR44591:SF3">
    <property type="entry name" value="RESPONSE REGULATORY DOMAIN-CONTAINING PROTEIN"/>
    <property type="match status" value="1"/>
</dbReference>
<dbReference type="InterPro" id="IPR001789">
    <property type="entry name" value="Sig_transdc_resp-reg_receiver"/>
</dbReference>
<dbReference type="Proteomes" id="UP000036608">
    <property type="component" value="Chromosome"/>
</dbReference>
<evidence type="ECO:0000313" key="5">
    <source>
        <dbReference type="EMBL" id="AKS07349.1"/>
    </source>
</evidence>
<evidence type="ECO:0000256" key="1">
    <source>
        <dbReference type="ARBA" id="ARBA00022553"/>
    </source>
</evidence>
<organism evidence="5 6">
    <name type="scientific">Pseudomonas trivialis</name>
    <dbReference type="NCBI Taxonomy" id="200450"/>
    <lineage>
        <taxon>Bacteria</taxon>
        <taxon>Pseudomonadati</taxon>
        <taxon>Pseudomonadota</taxon>
        <taxon>Gammaproteobacteria</taxon>
        <taxon>Pseudomonadales</taxon>
        <taxon>Pseudomonadaceae</taxon>
        <taxon>Pseudomonas</taxon>
    </lineage>
</organism>
<feature type="modified residue" description="4-aspartylphosphate" evidence="2">
    <location>
        <position position="56"/>
    </location>
</feature>
<feature type="domain" description="Response regulatory" evidence="4">
    <location>
        <begin position="5"/>
        <end position="123"/>
    </location>
</feature>
<dbReference type="PANTHER" id="PTHR44591">
    <property type="entry name" value="STRESS RESPONSE REGULATOR PROTEIN 1"/>
    <property type="match status" value="1"/>
</dbReference>
<keyword evidence="1 2" id="KW-0597">Phosphoprotein</keyword>
<dbReference type="GO" id="GO:0000160">
    <property type="term" value="P:phosphorelay signal transduction system"/>
    <property type="evidence" value="ECO:0007669"/>
    <property type="project" value="InterPro"/>
</dbReference>
<gene>
    <name evidence="5" type="ORF">AA957_14920</name>
</gene>
<protein>
    <submittedName>
        <fullName evidence="5">Chemotaxis protein CheY</fullName>
    </submittedName>
</protein>
<dbReference type="KEGG" id="ptv:AA957_14920"/>
<evidence type="ECO:0000313" key="6">
    <source>
        <dbReference type="Proteomes" id="UP000036608"/>
    </source>
</evidence>
<dbReference type="RefSeq" id="WP_049710892.1">
    <property type="nucleotide sequence ID" value="NZ_CP011507.1"/>
</dbReference>
<reference evidence="5 6" key="1">
    <citation type="journal article" date="2015" name="Genome Announc.">
        <title>Complete Genome Sequence of the Rhizobacterium Pseudomonas trivialis Strain IHBB745 with Multiple Plant Growth-Promoting Activities and Tolerance to Desiccation and Alkalinity.</title>
        <authorList>
            <person name="Gulati A."/>
            <person name="Swarnkar M.K."/>
            <person name="Vyas P."/>
            <person name="Rahi P."/>
            <person name="Thakur R."/>
            <person name="Thakur N."/>
            <person name="Singh A.K."/>
        </authorList>
    </citation>
    <scope>NUCLEOTIDE SEQUENCE [LARGE SCALE GENOMIC DNA]</scope>
    <source>
        <strain evidence="6">745</strain>
    </source>
</reference>
<evidence type="ECO:0000259" key="4">
    <source>
        <dbReference type="PROSITE" id="PS50110"/>
    </source>
</evidence>
<name>A0A0H5A8I2_9PSED</name>
<accession>A0A0H5A8I2</accession>
<evidence type="ECO:0000256" key="3">
    <source>
        <dbReference type="SAM" id="MobiDB-lite"/>
    </source>
</evidence>
<dbReference type="InterPro" id="IPR011006">
    <property type="entry name" value="CheY-like_superfamily"/>
</dbReference>
<feature type="region of interest" description="Disordered" evidence="3">
    <location>
        <begin position="180"/>
        <end position="203"/>
    </location>
</feature>
<evidence type="ECO:0000256" key="2">
    <source>
        <dbReference type="PROSITE-ProRule" id="PRU00169"/>
    </source>
</evidence>
<proteinExistence type="predicted"/>
<dbReference type="SMART" id="SM00448">
    <property type="entry name" value="REC"/>
    <property type="match status" value="1"/>
</dbReference>